<evidence type="ECO:0000313" key="1">
    <source>
        <dbReference type="EMBL" id="KAG1334158.1"/>
    </source>
</evidence>
<dbReference type="InterPro" id="IPR050869">
    <property type="entry name" value="H3K4_H4K5_MeTrfase"/>
</dbReference>
<dbReference type="Gene3D" id="2.170.270.10">
    <property type="entry name" value="SET domain"/>
    <property type="match status" value="1"/>
</dbReference>
<evidence type="ECO:0000313" key="2">
    <source>
        <dbReference type="Proteomes" id="UP000797356"/>
    </source>
</evidence>
<reference evidence="1" key="1">
    <citation type="journal article" date="2017" name="Gigascience">
        <title>The genome draft of coconut (Cocos nucifera).</title>
        <authorList>
            <person name="Xiao Y."/>
            <person name="Xu P."/>
            <person name="Fan H."/>
            <person name="Baudouin L."/>
            <person name="Xia W."/>
            <person name="Bocs S."/>
            <person name="Xu J."/>
            <person name="Li Q."/>
            <person name="Guo A."/>
            <person name="Zhou L."/>
            <person name="Li J."/>
            <person name="Wu Y."/>
            <person name="Ma Z."/>
            <person name="Armero A."/>
            <person name="Issali A.E."/>
            <person name="Liu N."/>
            <person name="Peng M."/>
            <person name="Yang Y."/>
        </authorList>
    </citation>
    <scope>NUCLEOTIDE SEQUENCE</scope>
    <source>
        <tissue evidence="1">Spear leaf of Hainan Tall coconut</tissue>
    </source>
</reference>
<comment type="caution">
    <text evidence="1">The sequence shown here is derived from an EMBL/GenBank/DDBJ whole genome shotgun (WGS) entry which is preliminary data.</text>
</comment>
<organism evidence="1 2">
    <name type="scientific">Cocos nucifera</name>
    <name type="common">Coconut palm</name>
    <dbReference type="NCBI Taxonomy" id="13894"/>
    <lineage>
        <taxon>Eukaryota</taxon>
        <taxon>Viridiplantae</taxon>
        <taxon>Streptophyta</taxon>
        <taxon>Embryophyta</taxon>
        <taxon>Tracheophyta</taxon>
        <taxon>Spermatophyta</taxon>
        <taxon>Magnoliopsida</taxon>
        <taxon>Liliopsida</taxon>
        <taxon>Arecaceae</taxon>
        <taxon>Arecoideae</taxon>
        <taxon>Cocoseae</taxon>
        <taxon>Attaleinae</taxon>
        <taxon>Cocos</taxon>
    </lineage>
</organism>
<dbReference type="InterPro" id="IPR046341">
    <property type="entry name" value="SET_dom_sf"/>
</dbReference>
<dbReference type="Proteomes" id="UP000797356">
    <property type="component" value="Chromosome 3"/>
</dbReference>
<dbReference type="OrthoDB" id="438641at2759"/>
<proteinExistence type="predicted"/>
<dbReference type="SUPFAM" id="SSF82199">
    <property type="entry name" value="SET domain"/>
    <property type="match status" value="1"/>
</dbReference>
<dbReference type="PANTHER" id="PTHR12197:SF298">
    <property type="entry name" value="HISTONE-LYSINE N-METHYLTRANSFERASE ATXR4"/>
    <property type="match status" value="1"/>
</dbReference>
<dbReference type="AlphaFoldDB" id="A0A8K0I1T0"/>
<dbReference type="GO" id="GO:0005634">
    <property type="term" value="C:nucleus"/>
    <property type="evidence" value="ECO:0007669"/>
    <property type="project" value="TreeGrafter"/>
</dbReference>
<dbReference type="EMBL" id="CM017874">
    <property type="protein sequence ID" value="KAG1334158.1"/>
    <property type="molecule type" value="Genomic_DNA"/>
</dbReference>
<name>A0A8K0I1T0_COCNU</name>
<keyword evidence="2" id="KW-1185">Reference proteome</keyword>
<dbReference type="PANTHER" id="PTHR12197">
    <property type="entry name" value="HISTONE-LYSINE N-METHYLTRANSFERASE SMYD"/>
    <property type="match status" value="1"/>
</dbReference>
<accession>A0A8K0I1T0</accession>
<gene>
    <name evidence="1" type="ORF">COCNU_03G002770</name>
</gene>
<sequence length="134" mass="14995">MFLDRAVTSRRWTSSELRRLRRRTLNPPVAASLSTTATYSTTAANVRNPAARSGPPPIRVALTESAGRGVFATRKIGTGELIHSAQPLVTYPSYSLLHKVCYYCLRKLGQESSRSYYFCSEDCRENSKKVLFCV</sequence>
<protein>
    <submittedName>
        <fullName evidence="1">Putative histone-lysine N-methyltransferase ATXR4</fullName>
    </submittedName>
</protein>
<reference evidence="1" key="2">
    <citation type="submission" date="2019-07" db="EMBL/GenBank/DDBJ databases">
        <authorList>
            <person name="Yang Y."/>
            <person name="Bocs S."/>
            <person name="Baudouin L."/>
        </authorList>
    </citation>
    <scope>NUCLEOTIDE SEQUENCE</scope>
    <source>
        <tissue evidence="1">Spear leaf of Hainan Tall coconut</tissue>
    </source>
</reference>
<dbReference type="Gene3D" id="6.10.140.2220">
    <property type="match status" value="1"/>
</dbReference>